<keyword evidence="1" id="KW-0812">Transmembrane</keyword>
<sequence>MNNIFVNSILAIAGMAVVIGLGIVNMVATPPQGFGLGLLGFVFSIVLLGALTV</sequence>
<organism evidence="2">
    <name type="scientific">marine metagenome</name>
    <dbReference type="NCBI Taxonomy" id="408172"/>
    <lineage>
        <taxon>unclassified sequences</taxon>
        <taxon>metagenomes</taxon>
        <taxon>ecological metagenomes</taxon>
    </lineage>
</organism>
<dbReference type="EMBL" id="UINC01221036">
    <property type="protein sequence ID" value="SVE49206.1"/>
    <property type="molecule type" value="Genomic_DNA"/>
</dbReference>
<feature type="transmembrane region" description="Helical" evidence="1">
    <location>
        <begin position="9"/>
        <end position="28"/>
    </location>
</feature>
<proteinExistence type="predicted"/>
<evidence type="ECO:0008006" key="3">
    <source>
        <dbReference type="Google" id="ProtNLM"/>
    </source>
</evidence>
<feature type="non-terminal residue" evidence="2">
    <location>
        <position position="53"/>
    </location>
</feature>
<accession>A0A383DXD9</accession>
<keyword evidence="1" id="KW-0472">Membrane</keyword>
<dbReference type="AlphaFoldDB" id="A0A383DXD9"/>
<feature type="transmembrane region" description="Helical" evidence="1">
    <location>
        <begin position="34"/>
        <end position="52"/>
    </location>
</feature>
<name>A0A383DXD9_9ZZZZ</name>
<evidence type="ECO:0000313" key="2">
    <source>
        <dbReference type="EMBL" id="SVE49206.1"/>
    </source>
</evidence>
<protein>
    <recommendedName>
        <fullName evidence="3">Major facilitator superfamily (MFS) profile domain-containing protein</fullName>
    </recommendedName>
</protein>
<reference evidence="2" key="1">
    <citation type="submission" date="2018-05" db="EMBL/GenBank/DDBJ databases">
        <authorList>
            <person name="Lanie J.A."/>
            <person name="Ng W.-L."/>
            <person name="Kazmierczak K.M."/>
            <person name="Andrzejewski T.M."/>
            <person name="Davidsen T.M."/>
            <person name="Wayne K.J."/>
            <person name="Tettelin H."/>
            <person name="Glass J.I."/>
            <person name="Rusch D."/>
            <person name="Podicherti R."/>
            <person name="Tsui H.-C.T."/>
            <person name="Winkler M.E."/>
        </authorList>
    </citation>
    <scope>NUCLEOTIDE SEQUENCE</scope>
</reference>
<evidence type="ECO:0000256" key="1">
    <source>
        <dbReference type="SAM" id="Phobius"/>
    </source>
</evidence>
<gene>
    <name evidence="2" type="ORF">METZ01_LOCUS502060</name>
</gene>
<keyword evidence="1" id="KW-1133">Transmembrane helix</keyword>